<dbReference type="InterPro" id="IPR020751">
    <property type="entry name" value="aa-tRNA-synth_I_codon-bd_sub2"/>
</dbReference>
<feature type="non-terminal residue" evidence="21">
    <location>
        <position position="1"/>
    </location>
</feature>
<dbReference type="PANTHER" id="PTHR43311">
    <property type="entry name" value="GLUTAMATE--TRNA LIGASE"/>
    <property type="match status" value="1"/>
</dbReference>
<protein>
    <recommendedName>
        <fullName evidence="11">Nondiscriminating glutamyl-tRNA synthetase EARS2, mitochondrial</fullName>
        <ecNumber evidence="3">6.1.1.17</ecNumber>
        <ecNumber evidence="10">6.1.1.24</ecNumber>
    </recommendedName>
    <alternativeName>
        <fullName evidence="13">Glutamate--tRNA(Gln) ligase EARS2, mitochondrial</fullName>
    </alternativeName>
    <alternativeName>
        <fullName evidence="9">Glutamyl-tRNA synthetase</fullName>
    </alternativeName>
    <alternativeName>
        <fullName evidence="12">Mitochondrial glutamyl-tRNA synthetase</fullName>
    </alternativeName>
</protein>
<accession>A0A836EV10</accession>
<dbReference type="InterPro" id="IPR049940">
    <property type="entry name" value="GluQ/Sye"/>
</dbReference>
<dbReference type="EC" id="6.1.1.24" evidence="10"/>
<feature type="domain" description="Aminoacyl-tRNA synthetase class I anticodon-binding" evidence="20">
    <location>
        <begin position="448"/>
        <end position="578"/>
    </location>
</feature>
<dbReference type="GO" id="GO:0004818">
    <property type="term" value="F:glutamate-tRNA ligase activity"/>
    <property type="evidence" value="ECO:0007669"/>
    <property type="project" value="UniProtKB-EC"/>
</dbReference>
<dbReference type="SUPFAM" id="SSF48163">
    <property type="entry name" value="An anticodon-binding domain of class I aminoacyl-tRNA synthetases"/>
    <property type="match status" value="1"/>
</dbReference>
<dbReference type="GO" id="GO:0000049">
    <property type="term" value="F:tRNA binding"/>
    <property type="evidence" value="ECO:0007669"/>
    <property type="project" value="InterPro"/>
</dbReference>
<dbReference type="GO" id="GO:0005739">
    <property type="term" value="C:mitochondrion"/>
    <property type="evidence" value="ECO:0007669"/>
    <property type="project" value="UniProtKB-SubCell"/>
</dbReference>
<dbReference type="GO" id="GO:0006357">
    <property type="term" value="P:regulation of transcription by RNA polymerase II"/>
    <property type="evidence" value="ECO:0007669"/>
    <property type="project" value="InterPro"/>
</dbReference>
<evidence type="ECO:0000256" key="11">
    <source>
        <dbReference type="ARBA" id="ARBA00044142"/>
    </source>
</evidence>
<evidence type="ECO:0000256" key="5">
    <source>
        <dbReference type="ARBA" id="ARBA00022741"/>
    </source>
</evidence>
<dbReference type="GO" id="GO:0005524">
    <property type="term" value="F:ATP binding"/>
    <property type="evidence" value="ECO:0007669"/>
    <property type="project" value="UniProtKB-KW"/>
</dbReference>
<evidence type="ECO:0000313" key="22">
    <source>
        <dbReference type="Proteomes" id="UP000668214"/>
    </source>
</evidence>
<dbReference type="PANTHER" id="PTHR43311:SF2">
    <property type="entry name" value="GLUTAMATE--TRNA LIGASE, MITOCHONDRIAL-RELATED"/>
    <property type="match status" value="1"/>
</dbReference>
<keyword evidence="4 17" id="KW-0436">Ligase</keyword>
<evidence type="ECO:0000256" key="17">
    <source>
        <dbReference type="RuleBase" id="RU363037"/>
    </source>
</evidence>
<evidence type="ECO:0000256" key="14">
    <source>
        <dbReference type="ARBA" id="ARBA00047366"/>
    </source>
</evidence>
<evidence type="ECO:0000256" key="18">
    <source>
        <dbReference type="SAM" id="MobiDB-lite"/>
    </source>
</evidence>
<comment type="catalytic activity">
    <reaction evidence="15">
        <text>tRNA(Glx) + L-glutamate + ATP = L-glutamyl-tRNA(Glx) + AMP + diphosphate</text>
        <dbReference type="Rhea" id="RHEA:18397"/>
        <dbReference type="Rhea" id="RHEA-COMP:9713"/>
        <dbReference type="Rhea" id="RHEA-COMP:9716"/>
        <dbReference type="ChEBI" id="CHEBI:29985"/>
        <dbReference type="ChEBI" id="CHEBI:30616"/>
        <dbReference type="ChEBI" id="CHEBI:33019"/>
        <dbReference type="ChEBI" id="CHEBI:78442"/>
        <dbReference type="ChEBI" id="CHEBI:78520"/>
        <dbReference type="ChEBI" id="CHEBI:456215"/>
        <dbReference type="EC" id="6.1.1.24"/>
    </reaction>
    <physiologicalReaction direction="left-to-right" evidence="15">
        <dbReference type="Rhea" id="RHEA:18398"/>
    </physiologicalReaction>
</comment>
<evidence type="ECO:0000256" key="9">
    <source>
        <dbReference type="ARBA" id="ARBA00030865"/>
    </source>
</evidence>
<evidence type="ECO:0000256" key="10">
    <source>
        <dbReference type="ARBA" id="ARBA00044054"/>
    </source>
</evidence>
<sequence length="580" mass="66043">MMMGDQFRSKVEQYSPKSSPRGARSPVVSRQDSTGTLKTTISLGKNPSIVHSGPFYLMKEPPGESELTGATNLMAYYGLEHSYSKFSGKKLKEQLSSFLPNLPGHLHLGGLRTALYNYLFARSNNGTFILRIEDTDQTRTIPGAIEKIQDDLLWAGIISDEDPTRGGPVSPYIQSSRLELYKEQMLKLLNNGSAYYCFCTEKRLNLLRKEAMKCGQIPKYDNRCRHFTKDEVKEMIKKNLTYCIRFKLSSTPEAFHDLVYGDILHDITKSEGDPVIIKSDGYPTYHFANVVDDHFMEISHVLRGVEWQVSTSKHIMLYKAFGWNPPIYGHLPLVMNADGSKLSKRQGDIKIDSFRKQGIFPLALLNYVIGAGGGFHREQDNQDLYSYEELIKQFDITKIKPSSGKLMPEKLLEFNKLEMANLLRNKKNHKFFIEKIKKLVLKAFPEWKNDGNLQLDDDHIITTFKWAQNRITTLNDLVKEDLAFLWIVPSSMPNVKQDGCSDAIKLLNAELVEIDASNYKTDWMTPYLKDFAKKNGVPFAAFMKTLRSVMSGVNIGPPVAEMMEILGKDRTLLRLQRCVS</sequence>
<evidence type="ECO:0000256" key="16">
    <source>
        <dbReference type="ARBA" id="ARBA00047689"/>
    </source>
</evidence>
<dbReference type="GO" id="GO:0008270">
    <property type="term" value="F:zinc ion binding"/>
    <property type="evidence" value="ECO:0007669"/>
    <property type="project" value="InterPro"/>
</dbReference>
<evidence type="ECO:0000256" key="8">
    <source>
        <dbReference type="ARBA" id="ARBA00023146"/>
    </source>
</evidence>
<dbReference type="Proteomes" id="UP000668214">
    <property type="component" value="Unassembled WGS sequence"/>
</dbReference>
<dbReference type="NCBIfam" id="TIGR00464">
    <property type="entry name" value="gltX_bact"/>
    <property type="match status" value="1"/>
</dbReference>
<comment type="caution">
    <text evidence="21">The sequence shown here is derived from an EMBL/GenBank/DDBJ whole genome shotgun (WGS) entry which is preliminary data.</text>
</comment>
<dbReference type="HAMAP" id="MF_00022">
    <property type="entry name" value="Glu_tRNA_synth_type1"/>
    <property type="match status" value="1"/>
</dbReference>
<evidence type="ECO:0000259" key="20">
    <source>
        <dbReference type="Pfam" id="PF19269"/>
    </source>
</evidence>
<organism evidence="21 22">
    <name type="scientific">Pseudoatta argentina</name>
    <dbReference type="NCBI Taxonomy" id="621737"/>
    <lineage>
        <taxon>Eukaryota</taxon>
        <taxon>Metazoa</taxon>
        <taxon>Ecdysozoa</taxon>
        <taxon>Arthropoda</taxon>
        <taxon>Hexapoda</taxon>
        <taxon>Insecta</taxon>
        <taxon>Pterygota</taxon>
        <taxon>Neoptera</taxon>
        <taxon>Endopterygota</taxon>
        <taxon>Hymenoptera</taxon>
        <taxon>Apocrita</taxon>
        <taxon>Aculeata</taxon>
        <taxon>Formicoidea</taxon>
        <taxon>Formicidae</taxon>
        <taxon>Myrmicinae</taxon>
        <taxon>Pseudoatta</taxon>
    </lineage>
</organism>
<comment type="catalytic activity">
    <reaction evidence="16">
        <text>tRNA(Gln) + L-glutamate + ATP = L-glutamyl-tRNA(Gln) + AMP + diphosphate</text>
        <dbReference type="Rhea" id="RHEA:64612"/>
        <dbReference type="Rhea" id="RHEA-COMP:9662"/>
        <dbReference type="Rhea" id="RHEA-COMP:9684"/>
        <dbReference type="ChEBI" id="CHEBI:29985"/>
        <dbReference type="ChEBI" id="CHEBI:30616"/>
        <dbReference type="ChEBI" id="CHEBI:33019"/>
        <dbReference type="ChEBI" id="CHEBI:78442"/>
        <dbReference type="ChEBI" id="CHEBI:78520"/>
        <dbReference type="ChEBI" id="CHEBI:456215"/>
    </reaction>
    <physiologicalReaction direction="left-to-right" evidence="16">
        <dbReference type="Rhea" id="RHEA:64613"/>
    </physiologicalReaction>
</comment>
<keyword evidence="5 17" id="KW-0547">Nucleotide-binding</keyword>
<dbReference type="GO" id="GO:0016592">
    <property type="term" value="C:mediator complex"/>
    <property type="evidence" value="ECO:0007669"/>
    <property type="project" value="InterPro"/>
</dbReference>
<feature type="non-terminal residue" evidence="21">
    <location>
        <position position="580"/>
    </location>
</feature>
<name>A0A836EV10_9HYME</name>
<keyword evidence="7 17" id="KW-0648">Protein biosynthesis</keyword>
<evidence type="ECO:0000256" key="2">
    <source>
        <dbReference type="ARBA" id="ARBA00007894"/>
    </source>
</evidence>
<evidence type="ECO:0000256" key="6">
    <source>
        <dbReference type="ARBA" id="ARBA00022840"/>
    </source>
</evidence>
<dbReference type="Gene3D" id="1.10.10.350">
    <property type="match status" value="1"/>
</dbReference>
<evidence type="ECO:0000256" key="1">
    <source>
        <dbReference type="ARBA" id="ARBA00004173"/>
    </source>
</evidence>
<dbReference type="InterPro" id="IPR033910">
    <property type="entry name" value="GluRS_core"/>
</dbReference>
<dbReference type="GO" id="GO:0050561">
    <property type="term" value="F:glutamate-tRNA(Gln) ligase activity"/>
    <property type="evidence" value="ECO:0007669"/>
    <property type="project" value="UniProtKB-EC"/>
</dbReference>
<evidence type="ECO:0000256" key="12">
    <source>
        <dbReference type="ARBA" id="ARBA00044251"/>
    </source>
</evidence>
<dbReference type="Gene3D" id="3.40.50.620">
    <property type="entry name" value="HUPs"/>
    <property type="match status" value="1"/>
</dbReference>
<dbReference type="InterPro" id="IPR004527">
    <property type="entry name" value="Glu-tRNA-ligase_bac/mito"/>
</dbReference>
<dbReference type="Pfam" id="PF00749">
    <property type="entry name" value="tRNA-synt_1c"/>
    <property type="match status" value="1"/>
</dbReference>
<dbReference type="InterPro" id="IPR020058">
    <property type="entry name" value="Glu/Gln-tRNA-synth_Ib_cat-dom"/>
</dbReference>
<dbReference type="EC" id="6.1.1.17" evidence="3"/>
<evidence type="ECO:0000256" key="13">
    <source>
        <dbReference type="ARBA" id="ARBA00044313"/>
    </source>
</evidence>
<comment type="catalytic activity">
    <reaction evidence="14">
        <text>tRNA(Glu) + L-glutamate + ATP = L-glutamyl-tRNA(Glu) + AMP + diphosphate</text>
        <dbReference type="Rhea" id="RHEA:23540"/>
        <dbReference type="Rhea" id="RHEA-COMP:9663"/>
        <dbReference type="Rhea" id="RHEA-COMP:9680"/>
        <dbReference type="ChEBI" id="CHEBI:29985"/>
        <dbReference type="ChEBI" id="CHEBI:30616"/>
        <dbReference type="ChEBI" id="CHEBI:33019"/>
        <dbReference type="ChEBI" id="CHEBI:78442"/>
        <dbReference type="ChEBI" id="CHEBI:78520"/>
        <dbReference type="ChEBI" id="CHEBI:456215"/>
        <dbReference type="EC" id="6.1.1.17"/>
    </reaction>
    <physiologicalReaction direction="left-to-right" evidence="14">
        <dbReference type="Rhea" id="RHEA:23541"/>
    </physiologicalReaction>
</comment>
<comment type="subcellular location">
    <subcellularLocation>
        <location evidence="1">Mitochondrion</location>
    </subcellularLocation>
</comment>
<keyword evidence="6 17" id="KW-0067">ATP-binding</keyword>
<feature type="compositionally biased region" description="Polar residues" evidence="18">
    <location>
        <begin position="28"/>
        <end position="38"/>
    </location>
</feature>
<gene>
    <name evidence="21" type="primary">Ears2</name>
    <name evidence="21" type="ORF">G6Z78_0004881</name>
</gene>
<comment type="similarity">
    <text evidence="2">Belongs to the class-I aminoacyl-tRNA synthetase family. Glutamate--tRNA ligase type 1 subfamily.</text>
</comment>
<dbReference type="InterPro" id="IPR045462">
    <property type="entry name" value="aa-tRNA-synth_I_cd-bd"/>
</dbReference>
<evidence type="ECO:0000313" key="21">
    <source>
        <dbReference type="EMBL" id="KAG5308513.1"/>
    </source>
</evidence>
<evidence type="ECO:0000259" key="19">
    <source>
        <dbReference type="Pfam" id="PF00749"/>
    </source>
</evidence>
<dbReference type="CDD" id="cd00808">
    <property type="entry name" value="GluRS_core"/>
    <property type="match status" value="1"/>
</dbReference>
<evidence type="ECO:0000256" key="3">
    <source>
        <dbReference type="ARBA" id="ARBA00012835"/>
    </source>
</evidence>
<dbReference type="SUPFAM" id="SSF52374">
    <property type="entry name" value="Nucleotidylyl transferase"/>
    <property type="match status" value="1"/>
</dbReference>
<proteinExistence type="inferred from homology"/>
<keyword evidence="22" id="KW-1185">Reference proteome</keyword>
<dbReference type="InterPro" id="IPR008925">
    <property type="entry name" value="aa_tRNA-synth_I_cd-bd_sf"/>
</dbReference>
<dbReference type="GO" id="GO:0006424">
    <property type="term" value="P:glutamyl-tRNA aminoacylation"/>
    <property type="evidence" value="ECO:0007669"/>
    <property type="project" value="InterPro"/>
</dbReference>
<evidence type="ECO:0000256" key="7">
    <source>
        <dbReference type="ARBA" id="ARBA00022917"/>
    </source>
</evidence>
<dbReference type="AlphaFoldDB" id="A0A836EV10"/>
<dbReference type="GO" id="GO:0003712">
    <property type="term" value="F:transcription coregulator activity"/>
    <property type="evidence" value="ECO:0007669"/>
    <property type="project" value="InterPro"/>
</dbReference>
<feature type="domain" description="Glutamyl/glutaminyl-tRNA synthetase class Ib catalytic" evidence="19">
    <location>
        <begin position="98"/>
        <end position="402"/>
    </location>
</feature>
<dbReference type="FunFam" id="3.40.50.620:FF:000045">
    <property type="entry name" value="Glutamate--tRNA ligase, mitochondrial"/>
    <property type="match status" value="1"/>
</dbReference>
<dbReference type="InterPro" id="IPR014729">
    <property type="entry name" value="Rossmann-like_a/b/a_fold"/>
</dbReference>
<reference evidence="21" key="1">
    <citation type="submission" date="2020-02" db="EMBL/GenBank/DDBJ databases">
        <title>Relaxed selection underlies rapid genomic changes in the transitions from sociality to social parasitism in ants.</title>
        <authorList>
            <person name="Bi X."/>
        </authorList>
    </citation>
    <scope>NUCLEOTIDE SEQUENCE</scope>
    <source>
        <strain evidence="21">BGI-DK2014c</strain>
        <tissue evidence="21">Whole body</tissue>
    </source>
</reference>
<dbReference type="InterPro" id="IPR000924">
    <property type="entry name" value="Glu/Gln-tRNA-synth"/>
</dbReference>
<dbReference type="Pfam" id="PF19269">
    <property type="entry name" value="Anticodon_2"/>
    <property type="match status" value="1"/>
</dbReference>
<keyword evidence="8 17" id="KW-0030">Aminoacyl-tRNA synthetase</keyword>
<evidence type="ECO:0000256" key="15">
    <source>
        <dbReference type="ARBA" id="ARBA00047479"/>
    </source>
</evidence>
<dbReference type="PRINTS" id="PR00987">
    <property type="entry name" value="TRNASYNTHGLU"/>
</dbReference>
<evidence type="ECO:0000256" key="4">
    <source>
        <dbReference type="ARBA" id="ARBA00022598"/>
    </source>
</evidence>
<feature type="region of interest" description="Disordered" evidence="18">
    <location>
        <begin position="1"/>
        <end position="38"/>
    </location>
</feature>
<dbReference type="EMBL" id="JAANIA010002874">
    <property type="protein sequence ID" value="KAG5308513.1"/>
    <property type="molecule type" value="Genomic_DNA"/>
</dbReference>